<dbReference type="Proteomes" id="UP000002028">
    <property type="component" value="Chromosome"/>
</dbReference>
<dbReference type="InterPro" id="IPR046525">
    <property type="entry name" value="DUF6702"/>
</dbReference>
<reference evidence="1 2" key="1">
    <citation type="journal article" date="2010" name="Stand. Genomic Sci.">
        <title>Complete genome sequence of Spirosoma linguale type strain (1).</title>
        <authorList>
            <person name="Lail K."/>
            <person name="Sikorski J."/>
            <person name="Saunders E."/>
            <person name="Lapidus A."/>
            <person name="Glavina Del Rio T."/>
            <person name="Copeland A."/>
            <person name="Tice H."/>
            <person name="Cheng J.-F."/>
            <person name="Lucas S."/>
            <person name="Nolan M."/>
            <person name="Bruce D."/>
            <person name="Goodwin L."/>
            <person name="Pitluck S."/>
            <person name="Ivanova N."/>
            <person name="Mavromatis K."/>
            <person name="Ovchinnikova G."/>
            <person name="Pati A."/>
            <person name="Chen A."/>
            <person name="Palaniappan K."/>
            <person name="Land M."/>
            <person name="Hauser L."/>
            <person name="Chang Y.-J."/>
            <person name="Jeffries C.D."/>
            <person name="Chain P."/>
            <person name="Brettin T."/>
            <person name="Detter J.C."/>
            <person name="Schuetze A."/>
            <person name="Rohde M."/>
            <person name="Tindall B.J."/>
            <person name="Goeker M."/>
            <person name="Bristow J."/>
            <person name="Eisen J.A."/>
            <person name="Markowitz V."/>
            <person name="Hugenholtz P."/>
            <person name="Kyrpides N.C."/>
            <person name="Klenk H.-P."/>
            <person name="Chen F."/>
        </authorList>
    </citation>
    <scope>NUCLEOTIDE SEQUENCE [LARGE SCALE GENOMIC DNA]</scope>
    <source>
        <strain evidence="2">ATCC 33905 / DSM 74 / LMG 10896 / Claus 1</strain>
    </source>
</reference>
<dbReference type="STRING" id="504472.Slin_5919"/>
<dbReference type="EMBL" id="CP001769">
    <property type="protein sequence ID" value="ADB41881.1"/>
    <property type="molecule type" value="Genomic_DNA"/>
</dbReference>
<keyword evidence="2" id="KW-1185">Reference proteome</keyword>
<gene>
    <name evidence="1" type="ordered locus">Slin_5919</name>
</gene>
<dbReference type="RefSeq" id="WP_012930371.1">
    <property type="nucleotide sequence ID" value="NC_013730.1"/>
</dbReference>
<accession>D2QSU9</accession>
<dbReference type="KEGG" id="sli:Slin_5919"/>
<evidence type="ECO:0000313" key="2">
    <source>
        <dbReference type="Proteomes" id="UP000002028"/>
    </source>
</evidence>
<dbReference type="Pfam" id="PF20420">
    <property type="entry name" value="DUF6702"/>
    <property type="match status" value="1"/>
</dbReference>
<protein>
    <submittedName>
        <fullName evidence="1">Orphan protein</fullName>
    </submittedName>
</protein>
<dbReference type="AlphaFoldDB" id="D2QSU9"/>
<evidence type="ECO:0000313" key="1">
    <source>
        <dbReference type="EMBL" id="ADB41881.1"/>
    </source>
</evidence>
<sequence>MINFLLRSGFLLVLVGLLSGSTSVHEFHASVTQMQYNAKEHAFEISVRVFTDDFEKALAEATKTKVNLSGASKHDLIIEKYIEAHFVYTTAQRQIKPIKYVGYEVEADAHWIYLEMPYAEPFRGGTLKQNALMEVFDDQVNMVNVQYQGQKKTFVFRKSQPAQDISLDR</sequence>
<name>D2QSU9_SPILD</name>
<proteinExistence type="predicted"/>
<organism evidence="1 2">
    <name type="scientific">Spirosoma linguale (strain ATCC 33905 / DSM 74 / LMG 10896 / Claus 1)</name>
    <dbReference type="NCBI Taxonomy" id="504472"/>
    <lineage>
        <taxon>Bacteria</taxon>
        <taxon>Pseudomonadati</taxon>
        <taxon>Bacteroidota</taxon>
        <taxon>Cytophagia</taxon>
        <taxon>Cytophagales</taxon>
        <taxon>Cytophagaceae</taxon>
        <taxon>Spirosoma</taxon>
    </lineage>
</organism>
<dbReference type="eggNOG" id="ENOG503140B">
    <property type="taxonomic scope" value="Bacteria"/>
</dbReference>
<dbReference type="HOGENOM" id="CLU_107087_3_0_10"/>